<keyword evidence="6" id="KW-0444">Lipid biosynthesis</keyword>
<dbReference type="PANTHER" id="PTHR14269">
    <property type="entry name" value="CDP-DIACYLGLYCEROL--GLYCEROL-3-PHOSPHATE 3-PHOSPHATIDYLTRANSFERASE-RELATED"/>
    <property type="match status" value="1"/>
</dbReference>
<evidence type="ECO:0000256" key="14">
    <source>
        <dbReference type="ARBA" id="ARBA00032361"/>
    </source>
</evidence>
<dbReference type="Gene3D" id="1.20.120.1760">
    <property type="match status" value="1"/>
</dbReference>
<name>A0A4P2PW69_SORCE</name>
<reference evidence="17 18" key="1">
    <citation type="submission" date="2015-09" db="EMBL/GenBank/DDBJ databases">
        <title>Sorangium comparison.</title>
        <authorList>
            <person name="Zaburannyi N."/>
            <person name="Bunk B."/>
            <person name="Overmann J."/>
            <person name="Mueller R."/>
        </authorList>
    </citation>
    <scope>NUCLEOTIDE SEQUENCE [LARGE SCALE GENOMIC DNA]</scope>
    <source>
        <strain evidence="17 18">So ceGT47</strain>
    </source>
</reference>
<proteinExistence type="inferred from homology"/>
<dbReference type="Proteomes" id="UP000295781">
    <property type="component" value="Chromosome"/>
</dbReference>
<dbReference type="NCBIfam" id="TIGR00473">
    <property type="entry name" value="pssA"/>
    <property type="match status" value="1"/>
</dbReference>
<evidence type="ECO:0000256" key="3">
    <source>
        <dbReference type="ARBA" id="ARBA00010441"/>
    </source>
</evidence>
<dbReference type="InterPro" id="IPR048254">
    <property type="entry name" value="CDP_ALCOHOL_P_TRANSF_CS"/>
</dbReference>
<dbReference type="GO" id="GO:0016020">
    <property type="term" value="C:membrane"/>
    <property type="evidence" value="ECO:0007669"/>
    <property type="project" value="InterPro"/>
</dbReference>
<dbReference type="InterPro" id="IPR050324">
    <property type="entry name" value="CDP-alcohol_PTase-I"/>
</dbReference>
<dbReference type="GO" id="GO:0008654">
    <property type="term" value="P:phospholipid biosynthetic process"/>
    <property type="evidence" value="ECO:0007669"/>
    <property type="project" value="UniProtKB-KW"/>
</dbReference>
<organism evidence="17 18">
    <name type="scientific">Sorangium cellulosum</name>
    <name type="common">Polyangium cellulosum</name>
    <dbReference type="NCBI Taxonomy" id="56"/>
    <lineage>
        <taxon>Bacteria</taxon>
        <taxon>Pseudomonadati</taxon>
        <taxon>Myxococcota</taxon>
        <taxon>Polyangia</taxon>
        <taxon>Polyangiales</taxon>
        <taxon>Polyangiaceae</taxon>
        <taxon>Sorangium</taxon>
    </lineage>
</organism>
<dbReference type="GO" id="GO:0003882">
    <property type="term" value="F:CDP-diacylglycerol-serine O-phosphatidyltransferase activity"/>
    <property type="evidence" value="ECO:0007669"/>
    <property type="project" value="UniProtKB-EC"/>
</dbReference>
<feature type="transmembrane region" description="Helical" evidence="16">
    <location>
        <begin position="106"/>
        <end position="124"/>
    </location>
</feature>
<evidence type="ECO:0000313" key="17">
    <source>
        <dbReference type="EMBL" id="AUX21007.1"/>
    </source>
</evidence>
<evidence type="ECO:0000256" key="9">
    <source>
        <dbReference type="ARBA" id="ARBA00022989"/>
    </source>
</evidence>
<dbReference type="OrthoDB" id="9777147at2"/>
<dbReference type="PROSITE" id="PS00379">
    <property type="entry name" value="CDP_ALCOHOL_P_TRANSF"/>
    <property type="match status" value="1"/>
</dbReference>
<evidence type="ECO:0000256" key="8">
    <source>
        <dbReference type="ARBA" id="ARBA00022692"/>
    </source>
</evidence>
<evidence type="ECO:0000256" key="7">
    <source>
        <dbReference type="ARBA" id="ARBA00022679"/>
    </source>
</evidence>
<feature type="transmembrane region" description="Helical" evidence="16">
    <location>
        <begin position="82"/>
        <end position="100"/>
    </location>
</feature>
<evidence type="ECO:0000256" key="6">
    <source>
        <dbReference type="ARBA" id="ARBA00022516"/>
    </source>
</evidence>
<evidence type="ECO:0000256" key="16">
    <source>
        <dbReference type="SAM" id="Phobius"/>
    </source>
</evidence>
<feature type="transmembrane region" description="Helical" evidence="16">
    <location>
        <begin position="145"/>
        <end position="167"/>
    </location>
</feature>
<feature type="transmembrane region" description="Helical" evidence="16">
    <location>
        <begin position="229"/>
        <end position="251"/>
    </location>
</feature>
<protein>
    <recommendedName>
        <fullName evidence="5">CDP-diacylglycerol--serine O-phosphatidyltransferase</fullName>
        <ecNumber evidence="4">2.7.8.8</ecNumber>
    </recommendedName>
    <alternativeName>
        <fullName evidence="14">Phosphatidylserine synthase</fullName>
    </alternativeName>
</protein>
<keyword evidence="10" id="KW-0443">Lipid metabolism</keyword>
<keyword evidence="11 16" id="KW-0472">Membrane</keyword>
<dbReference type="InterPro" id="IPR004533">
    <property type="entry name" value="CDP-diaglyc--ser_O-PTrfase"/>
</dbReference>
<dbReference type="EC" id="2.7.8.8" evidence="4"/>
<gene>
    <name evidence="17" type="primary">pssA</name>
    <name evidence="17" type="ORF">SOCEGT47_014850</name>
</gene>
<evidence type="ECO:0000256" key="4">
    <source>
        <dbReference type="ARBA" id="ARBA00013174"/>
    </source>
</evidence>
<dbReference type="AlphaFoldDB" id="A0A4P2PW69"/>
<keyword evidence="7 15" id="KW-0808">Transferase</keyword>
<dbReference type="InterPro" id="IPR000462">
    <property type="entry name" value="CDP-OH_P_trans"/>
</dbReference>
<feature type="transmembrane region" description="Helical" evidence="16">
    <location>
        <begin position="45"/>
        <end position="61"/>
    </location>
</feature>
<evidence type="ECO:0000256" key="10">
    <source>
        <dbReference type="ARBA" id="ARBA00023098"/>
    </source>
</evidence>
<keyword evidence="8 16" id="KW-0812">Transmembrane</keyword>
<evidence type="ECO:0000256" key="13">
    <source>
        <dbReference type="ARBA" id="ARBA00023264"/>
    </source>
</evidence>
<dbReference type="InterPro" id="IPR043130">
    <property type="entry name" value="CDP-OH_PTrfase_TM_dom"/>
</dbReference>
<evidence type="ECO:0000313" key="18">
    <source>
        <dbReference type="Proteomes" id="UP000295781"/>
    </source>
</evidence>
<dbReference type="PANTHER" id="PTHR14269:SF61">
    <property type="entry name" value="CDP-DIACYLGLYCEROL--SERINE O-PHOSPHATIDYLTRANSFERASE"/>
    <property type="match status" value="1"/>
</dbReference>
<evidence type="ECO:0000256" key="11">
    <source>
        <dbReference type="ARBA" id="ARBA00023136"/>
    </source>
</evidence>
<dbReference type="EMBL" id="CP012670">
    <property type="protein sequence ID" value="AUX21007.1"/>
    <property type="molecule type" value="Genomic_DNA"/>
</dbReference>
<keyword evidence="12" id="KW-0594">Phospholipid biosynthesis</keyword>
<evidence type="ECO:0000256" key="15">
    <source>
        <dbReference type="RuleBase" id="RU003750"/>
    </source>
</evidence>
<keyword evidence="9 16" id="KW-1133">Transmembrane helix</keyword>
<accession>A0A4P2PW69</accession>
<dbReference type="RefSeq" id="WP_129346383.1">
    <property type="nucleotide sequence ID" value="NZ_CP012670.1"/>
</dbReference>
<dbReference type="GO" id="GO:0012505">
    <property type="term" value="C:endomembrane system"/>
    <property type="evidence" value="ECO:0007669"/>
    <property type="project" value="UniProtKB-SubCell"/>
</dbReference>
<comment type="catalytic activity">
    <reaction evidence="1">
        <text>a CDP-1,2-diacyl-sn-glycerol + L-serine = a 1,2-diacyl-sn-glycero-3-phospho-L-serine + CMP + H(+)</text>
        <dbReference type="Rhea" id="RHEA:16913"/>
        <dbReference type="ChEBI" id="CHEBI:15378"/>
        <dbReference type="ChEBI" id="CHEBI:33384"/>
        <dbReference type="ChEBI" id="CHEBI:57262"/>
        <dbReference type="ChEBI" id="CHEBI:58332"/>
        <dbReference type="ChEBI" id="CHEBI:60377"/>
        <dbReference type="EC" id="2.7.8.8"/>
    </reaction>
</comment>
<evidence type="ECO:0000256" key="2">
    <source>
        <dbReference type="ARBA" id="ARBA00004127"/>
    </source>
</evidence>
<comment type="subcellular location">
    <subcellularLocation>
        <location evidence="2">Endomembrane system</location>
        <topology evidence="2">Multi-pass membrane protein</topology>
    </subcellularLocation>
</comment>
<evidence type="ECO:0000256" key="12">
    <source>
        <dbReference type="ARBA" id="ARBA00023209"/>
    </source>
</evidence>
<evidence type="ECO:0000256" key="5">
    <source>
        <dbReference type="ARBA" id="ARBA00017171"/>
    </source>
</evidence>
<evidence type="ECO:0000256" key="1">
    <source>
        <dbReference type="ARBA" id="ARBA00000287"/>
    </source>
</evidence>
<sequence>MIRKRRRFELRKTLFLLPNLITLSSIFCGFDAIRRSATAQSEDDFYRAALLIVFAMFFDTLDGRVARMTKTQSAFGLQIDSLADIVSFGVAPSMLVYQWTLHRFDLAGLLVSFLFTACGAIRLARFNVLSMGEAGKPTKPSKYIVGLPIPGAAGILVSIVVANHAAAGEIGSARYASAILATTTLLSFLMVSTIRFRSFKDLRLNVRTVLFVAFAVGSSAVISTQLQPAFVLVWLLGFYVLLGIFESLWHLPARLRGLSRDSVPPPRVPPAA</sequence>
<dbReference type="Pfam" id="PF01066">
    <property type="entry name" value="CDP-OH_P_transf"/>
    <property type="match status" value="1"/>
</dbReference>
<feature type="transmembrane region" description="Helical" evidence="16">
    <location>
        <begin position="204"/>
        <end position="223"/>
    </location>
</feature>
<feature type="transmembrane region" description="Helical" evidence="16">
    <location>
        <begin position="12"/>
        <end position="33"/>
    </location>
</feature>
<feature type="transmembrane region" description="Helical" evidence="16">
    <location>
        <begin position="173"/>
        <end position="192"/>
    </location>
</feature>
<keyword evidence="13" id="KW-1208">Phospholipid metabolism</keyword>
<comment type="similarity">
    <text evidence="3 15">Belongs to the CDP-alcohol phosphatidyltransferase class-I family.</text>
</comment>